<dbReference type="Gene3D" id="1.10.390.10">
    <property type="entry name" value="Neutral Protease Domain 2"/>
    <property type="match status" value="1"/>
</dbReference>
<keyword evidence="1" id="KW-1133">Transmembrane helix</keyword>
<dbReference type="AlphaFoldDB" id="A0A3B7R8X8"/>
<evidence type="ECO:0000313" key="4">
    <source>
        <dbReference type="Proteomes" id="UP000262802"/>
    </source>
</evidence>
<dbReference type="OrthoDB" id="100605at2"/>
<feature type="transmembrane region" description="Helical" evidence="1">
    <location>
        <begin position="244"/>
        <end position="263"/>
    </location>
</feature>
<feature type="transmembrane region" description="Helical" evidence="1">
    <location>
        <begin position="326"/>
        <end position="344"/>
    </location>
</feature>
<evidence type="ECO:0000256" key="1">
    <source>
        <dbReference type="SAM" id="Phobius"/>
    </source>
</evidence>
<feature type="transmembrane region" description="Helical" evidence="1">
    <location>
        <begin position="364"/>
        <end position="385"/>
    </location>
</feature>
<dbReference type="KEGG" id="hyh:D3Y59_11295"/>
<dbReference type="Proteomes" id="UP000262802">
    <property type="component" value="Chromosome"/>
</dbReference>
<dbReference type="SUPFAM" id="SSF55486">
    <property type="entry name" value="Metalloproteases ('zincins'), catalytic domain"/>
    <property type="match status" value="1"/>
</dbReference>
<organism evidence="3 4">
    <name type="scientific">Hymenobacter oligotrophus</name>
    <dbReference type="NCBI Taxonomy" id="2319843"/>
    <lineage>
        <taxon>Bacteria</taxon>
        <taxon>Pseudomonadati</taxon>
        <taxon>Bacteroidota</taxon>
        <taxon>Cytophagia</taxon>
        <taxon>Cytophagales</taxon>
        <taxon>Hymenobacteraceae</taxon>
        <taxon>Hymenobacter</taxon>
    </lineage>
</organism>
<feature type="transmembrane region" description="Helical" evidence="1">
    <location>
        <begin position="485"/>
        <end position="502"/>
    </location>
</feature>
<proteinExistence type="predicted"/>
<feature type="transmembrane region" description="Helical" evidence="1">
    <location>
        <begin position="21"/>
        <end position="39"/>
    </location>
</feature>
<evidence type="ECO:0000313" key="3">
    <source>
        <dbReference type="EMBL" id="AYA37581.1"/>
    </source>
</evidence>
<protein>
    <submittedName>
        <fullName evidence="3">ABC transporter permease</fullName>
    </submittedName>
</protein>
<reference evidence="3 4" key="1">
    <citation type="submission" date="2018-09" db="EMBL/GenBank/DDBJ databases">
        <title>Hymenobacter medium sp. nov., isolated from R2A medium.</title>
        <authorList>
            <person name="Yingchao G."/>
        </authorList>
    </citation>
    <scope>NUCLEOTIDE SEQUENCE [LARGE SCALE GENOMIC DNA]</scope>
    <source>
        <strain evidence="4">sh-6</strain>
    </source>
</reference>
<dbReference type="EMBL" id="CP032317">
    <property type="protein sequence ID" value="AYA37581.1"/>
    <property type="molecule type" value="Genomic_DNA"/>
</dbReference>
<dbReference type="Pfam" id="PF01433">
    <property type="entry name" value="Peptidase_M1"/>
    <property type="match status" value="1"/>
</dbReference>
<dbReference type="InterPro" id="IPR027268">
    <property type="entry name" value="Peptidase_M4/M1_CTD_sf"/>
</dbReference>
<feature type="transmembrane region" description="Helical" evidence="1">
    <location>
        <begin position="575"/>
        <end position="596"/>
    </location>
</feature>
<dbReference type="GO" id="GO:0008270">
    <property type="term" value="F:zinc ion binding"/>
    <property type="evidence" value="ECO:0007669"/>
    <property type="project" value="InterPro"/>
</dbReference>
<feature type="transmembrane region" description="Helical" evidence="1">
    <location>
        <begin position="98"/>
        <end position="125"/>
    </location>
</feature>
<keyword evidence="4" id="KW-1185">Reference proteome</keyword>
<dbReference type="GO" id="GO:0008237">
    <property type="term" value="F:metallopeptidase activity"/>
    <property type="evidence" value="ECO:0007669"/>
    <property type="project" value="InterPro"/>
</dbReference>
<feature type="transmembrane region" description="Helical" evidence="1">
    <location>
        <begin position="450"/>
        <end position="473"/>
    </location>
</feature>
<feature type="transmembrane region" description="Helical" evidence="1">
    <location>
        <begin position="175"/>
        <end position="195"/>
    </location>
</feature>
<keyword evidence="1" id="KW-0472">Membrane</keyword>
<gene>
    <name evidence="3" type="ORF">D3Y59_11295</name>
</gene>
<name>A0A3B7R8X8_9BACT</name>
<dbReference type="RefSeq" id="WP_119445148.1">
    <property type="nucleotide sequence ID" value="NZ_CP032317.1"/>
</dbReference>
<sequence>MKTWGVMQFELAYQLRRYTTWVYMLALLGLAFWMSVGFVDDARRGGIYFNAPIIIGSVTIIASLMDLLVSAAIAADAATRDAQTRMAPLLYTAPQTRFAYLVGRFGAAFVLNSMCLVAVPVALWVATHVLGLERALIGPFEPMAYLGPFVVIALPNAFISTALLFVAAVLSRRPVVSYLVAVLLFLLVLFSREFVADIMGYWTLGKHLDPTGFTALSALWRAWTPLQKNTQLIALEGAMLTNRLLWLGVGLLALAVAHLRFRFAHHSVGGRRARVAGTTPALGTAPAAEQPWSVPVALPRVPRAFGRAAQLRQVGRVALHSFRAIAGNKSWLVFPAVFVLMQLMGPELLEGELGTPSLPVTGRLAAMSGHFAIGVFVVGLVTVYAGELVWRERDAGLGAITDATPVPVWVLFVGKLLGLWLMLLALQAVIMLSGIALQAQQDYFTFELGLYLQILFGLHLANYLLFAAVALAGHALVQAKYVGHLLVFLFYLCTVFAADLGLEHQLLVFGSDLGWRYTDMNGFGSALGAWGWYKLYWAGWALLIGLAGLVAWPHGQAPPPLRARLQQAAQRGRRLPWVLPALGVGLVLGAGGYIFYHTYVQQAYVSGAAQTAQRATYERRYGRFRNAPQPVLLATKLRVELYPERQAADVQGSYQLRNSTSRAIDSVHVVFHPEVAPGKVQFGQPAKLALSDDELGYRIYVLRTALQPGDTLRMHFRQALAPRGFAARGASSVVVANGTCLEESWLPSVGYQPAHELSNAGVRRQHGLASRPATRALEDSAARHDVRGREHIALETVVGTTPEQTAVAPGALLRTWQAGGRRYFHYRTDAPIRNGYAVFSARYALKETRWRNVQIQVLHHPGHTQNLGRLLRSVEASLAYCTKQFGPYPHQQLRLIEVPSAASGLRLTSFPGTIRYTEGFAFVNPQRDDRDLDLPFAVMAHEVAHQWWGNQVVPAMVEGGPVLSESLAWYSAMGVVEGTLGAEHLGRLLRMMRREYISPRPEADVPLLRETDHFGVYRKGPFAMYALREYLGPAPVNAALQRLFKQYRGGQAPLPTSLHLYRELQTATPDSLRYLLHDLFAQNTFWELAAERVEAKPLTGGKWQVSIGVRARKLSVSQTGTEKQLPMHDVVEIGAYAPAPGDLRGEQLYLGKHRIQAGRQTITITVPRKPAQAGIDPRHLLIDGNLDDNLRALAPGK</sequence>
<feature type="transmembrane region" description="Helical" evidence="1">
    <location>
        <begin position="535"/>
        <end position="554"/>
    </location>
</feature>
<feature type="transmembrane region" description="Helical" evidence="1">
    <location>
        <begin position="145"/>
        <end position="168"/>
    </location>
</feature>
<dbReference type="InterPro" id="IPR014782">
    <property type="entry name" value="Peptidase_M1_dom"/>
</dbReference>
<evidence type="ECO:0000259" key="2">
    <source>
        <dbReference type="Pfam" id="PF01433"/>
    </source>
</evidence>
<feature type="transmembrane region" description="Helical" evidence="1">
    <location>
        <begin position="406"/>
        <end position="430"/>
    </location>
</feature>
<feature type="transmembrane region" description="Helical" evidence="1">
    <location>
        <begin position="51"/>
        <end position="77"/>
    </location>
</feature>
<keyword evidence="1" id="KW-0812">Transmembrane</keyword>
<feature type="domain" description="Peptidase M1 membrane alanine aminopeptidase" evidence="2">
    <location>
        <begin position="880"/>
        <end position="1052"/>
    </location>
</feature>
<accession>A0A3B7R8X8</accession>